<keyword evidence="10" id="KW-0539">Nucleus</keyword>
<dbReference type="GO" id="GO:0005634">
    <property type="term" value="C:nucleus"/>
    <property type="evidence" value="ECO:0007669"/>
    <property type="project" value="UniProtKB-SubCell"/>
</dbReference>
<dbReference type="GO" id="GO:0046872">
    <property type="term" value="F:metal ion binding"/>
    <property type="evidence" value="ECO:0007669"/>
    <property type="project" value="UniProtKB-KW"/>
</dbReference>
<comment type="similarity">
    <text evidence="4">Belongs to the HARBI1 family.</text>
</comment>
<evidence type="ECO:0000256" key="12">
    <source>
        <dbReference type="ARBA" id="ARBA00045850"/>
    </source>
</evidence>
<comment type="caution">
    <text evidence="15">The sequence shown here is derived from an EMBL/GenBank/DDBJ whole genome shotgun (WGS) entry which is preliminary data.</text>
</comment>
<dbReference type="Proteomes" id="UP000475862">
    <property type="component" value="Unassembled WGS sequence"/>
</dbReference>
<dbReference type="GO" id="GO:0016787">
    <property type="term" value="F:hydrolase activity"/>
    <property type="evidence" value="ECO:0007669"/>
    <property type="project" value="UniProtKB-KW"/>
</dbReference>
<evidence type="ECO:0000256" key="9">
    <source>
        <dbReference type="ARBA" id="ARBA00022801"/>
    </source>
</evidence>
<dbReference type="EMBL" id="VYZN01000070">
    <property type="protein sequence ID" value="KAE9524313.1"/>
    <property type="molecule type" value="Genomic_DNA"/>
</dbReference>
<comment type="subcellular location">
    <subcellularLocation>
        <location evidence="3">Cytoplasm</location>
    </subcellularLocation>
    <subcellularLocation>
        <location evidence="2">Nucleus</location>
    </subcellularLocation>
</comment>
<sequence length="481" mass="56372">MWCYKKVLKIPWTEKVTNKEVLDKIKEQRQKRKSIQSRRGKMIGHILRHKSLLNKIIEGDVEGHIARGRPRAEYMTQIMQDRNKGSYKNQKNYATIEKHGELQQTNLRIYNKKKKNYSARSTSNSDDEFFLDMLFHLPRPRLFQDRINPLEEFDDLDFKCRFRLSKESFGVLMHLIVEYVKHGTKRNVALSPEVQVLITLPVIGDHIRVNKSTVCRTIKRVSTAIALLCPQFINMPQNAHERSIVSTGFYKIRNFSRVIGAIDCTHIRIQSPNSDIGERFRNRKGYFSFNVQIICNSNMEIMNIVSRWPGSVHDSTIFDNSLVRAKFENHEYGDNVFLIGDAGYPCRNYLMTPLLNTRTQAEENYQRAHISTRNVVERVFGVWKRRFPVLAVGIRTKLSEIYLWLHKWKHQPIRQPINERPSTALELYMNCDEDIFPTIRTLLQVLATLPVSVASAERSFSTLRRVKTWLRSRMTEDRLSA</sequence>
<evidence type="ECO:0000313" key="15">
    <source>
        <dbReference type="EMBL" id="KAE9524313.1"/>
    </source>
</evidence>
<dbReference type="InterPro" id="IPR008906">
    <property type="entry name" value="HATC_C_dom"/>
</dbReference>
<evidence type="ECO:0000256" key="10">
    <source>
        <dbReference type="ARBA" id="ARBA00023242"/>
    </source>
</evidence>
<dbReference type="InterPro" id="IPR045249">
    <property type="entry name" value="HARBI1-like"/>
</dbReference>
<organism evidence="15 16">
    <name type="scientific">Aphis glycines</name>
    <name type="common">Soybean aphid</name>
    <dbReference type="NCBI Taxonomy" id="307491"/>
    <lineage>
        <taxon>Eukaryota</taxon>
        <taxon>Metazoa</taxon>
        <taxon>Ecdysozoa</taxon>
        <taxon>Arthropoda</taxon>
        <taxon>Hexapoda</taxon>
        <taxon>Insecta</taxon>
        <taxon>Pterygota</taxon>
        <taxon>Neoptera</taxon>
        <taxon>Paraneoptera</taxon>
        <taxon>Hemiptera</taxon>
        <taxon>Sternorrhyncha</taxon>
        <taxon>Aphidomorpha</taxon>
        <taxon>Aphidoidea</taxon>
        <taxon>Aphididae</taxon>
        <taxon>Aphidini</taxon>
        <taxon>Aphis</taxon>
        <taxon>Aphis</taxon>
    </lineage>
</organism>
<dbReference type="GO" id="GO:0004518">
    <property type="term" value="F:nuclease activity"/>
    <property type="evidence" value="ECO:0007669"/>
    <property type="project" value="UniProtKB-KW"/>
</dbReference>
<accession>A0A6G0T105</accession>
<feature type="domain" description="HAT C-terminal dimerisation" evidence="13">
    <location>
        <begin position="428"/>
        <end position="480"/>
    </location>
</feature>
<dbReference type="InterPro" id="IPR027806">
    <property type="entry name" value="HARBI1_dom"/>
</dbReference>
<protein>
    <recommendedName>
        <fullName evidence="5">Putative nuclease HARBI1</fullName>
    </recommendedName>
    <alternativeName>
        <fullName evidence="11">Harbinger transposase-derived nuclease</fullName>
    </alternativeName>
</protein>
<dbReference type="InterPro" id="IPR012337">
    <property type="entry name" value="RNaseH-like_sf"/>
</dbReference>
<keyword evidence="6" id="KW-0963">Cytoplasm</keyword>
<name>A0A6G0T105_APHGL</name>
<evidence type="ECO:0000256" key="6">
    <source>
        <dbReference type="ARBA" id="ARBA00022490"/>
    </source>
</evidence>
<keyword evidence="7" id="KW-0540">Nuclease</keyword>
<dbReference type="Pfam" id="PF13359">
    <property type="entry name" value="DDE_Tnp_4"/>
    <property type="match status" value="1"/>
</dbReference>
<evidence type="ECO:0000259" key="14">
    <source>
        <dbReference type="Pfam" id="PF13359"/>
    </source>
</evidence>
<evidence type="ECO:0000256" key="8">
    <source>
        <dbReference type="ARBA" id="ARBA00022723"/>
    </source>
</evidence>
<dbReference type="AlphaFoldDB" id="A0A6G0T105"/>
<evidence type="ECO:0000256" key="5">
    <source>
        <dbReference type="ARBA" id="ARBA00015519"/>
    </source>
</evidence>
<dbReference type="SUPFAM" id="SSF53098">
    <property type="entry name" value="Ribonuclease H-like"/>
    <property type="match status" value="1"/>
</dbReference>
<evidence type="ECO:0000256" key="1">
    <source>
        <dbReference type="ARBA" id="ARBA00001968"/>
    </source>
</evidence>
<proteinExistence type="inferred from homology"/>
<dbReference type="GO" id="GO:0046983">
    <property type="term" value="F:protein dimerization activity"/>
    <property type="evidence" value="ECO:0007669"/>
    <property type="project" value="InterPro"/>
</dbReference>
<evidence type="ECO:0000256" key="2">
    <source>
        <dbReference type="ARBA" id="ARBA00004123"/>
    </source>
</evidence>
<gene>
    <name evidence="15" type="ORF">AGLY_015352</name>
</gene>
<evidence type="ECO:0000256" key="4">
    <source>
        <dbReference type="ARBA" id="ARBA00006958"/>
    </source>
</evidence>
<dbReference type="PANTHER" id="PTHR22930:SF289">
    <property type="entry name" value="DDE TNP4 DOMAIN-CONTAINING PROTEIN-RELATED"/>
    <property type="match status" value="1"/>
</dbReference>
<comment type="cofactor">
    <cofactor evidence="1">
        <name>a divalent metal cation</name>
        <dbReference type="ChEBI" id="CHEBI:60240"/>
    </cofactor>
</comment>
<evidence type="ECO:0000313" key="16">
    <source>
        <dbReference type="Proteomes" id="UP000475862"/>
    </source>
</evidence>
<keyword evidence="9" id="KW-0378">Hydrolase</keyword>
<dbReference type="PRINTS" id="PR02086">
    <property type="entry name" value="PUTNUCHARBI1"/>
</dbReference>
<keyword evidence="16" id="KW-1185">Reference proteome</keyword>
<evidence type="ECO:0000256" key="7">
    <source>
        <dbReference type="ARBA" id="ARBA00022722"/>
    </source>
</evidence>
<dbReference type="OrthoDB" id="2430314at2759"/>
<keyword evidence="8" id="KW-0479">Metal-binding</keyword>
<feature type="domain" description="DDE Tnp4" evidence="14">
    <location>
        <begin position="262"/>
        <end position="399"/>
    </location>
</feature>
<reference evidence="15 16" key="1">
    <citation type="submission" date="2019-08" db="EMBL/GenBank/DDBJ databases">
        <title>The genome of the soybean aphid Biotype 1, its phylome, world population structure and adaptation to the North American continent.</title>
        <authorList>
            <person name="Giordano R."/>
            <person name="Donthu R.K."/>
            <person name="Hernandez A.G."/>
            <person name="Wright C.L."/>
            <person name="Zimin A.V."/>
        </authorList>
    </citation>
    <scope>NUCLEOTIDE SEQUENCE [LARGE SCALE GENOMIC DNA]</scope>
    <source>
        <tissue evidence="15">Whole aphids</tissue>
    </source>
</reference>
<dbReference type="Pfam" id="PF05699">
    <property type="entry name" value="Dimer_Tnp_hAT"/>
    <property type="match status" value="1"/>
</dbReference>
<dbReference type="InterPro" id="IPR026103">
    <property type="entry name" value="HARBI1_animal"/>
</dbReference>
<evidence type="ECO:0000259" key="13">
    <source>
        <dbReference type="Pfam" id="PF05699"/>
    </source>
</evidence>
<comment type="function">
    <text evidence="12">Transposase-derived protein that may have nuclease activity. Does not have transposase activity.</text>
</comment>
<dbReference type="PANTHER" id="PTHR22930">
    <property type="match status" value="1"/>
</dbReference>
<evidence type="ECO:0000256" key="11">
    <source>
        <dbReference type="ARBA" id="ARBA00030126"/>
    </source>
</evidence>
<evidence type="ECO:0000256" key="3">
    <source>
        <dbReference type="ARBA" id="ARBA00004496"/>
    </source>
</evidence>
<dbReference type="GO" id="GO:0005737">
    <property type="term" value="C:cytoplasm"/>
    <property type="evidence" value="ECO:0007669"/>
    <property type="project" value="UniProtKB-SubCell"/>
</dbReference>